<dbReference type="PANTHER" id="PTHR11177">
    <property type="entry name" value="CHITINASE"/>
    <property type="match status" value="1"/>
</dbReference>
<sequence length="154" mass="16738">MGPGKEGYQEKGTMAYFEARKLAINLQIADAKSRAPDQFHRVVTQEPKMDPVGKCMYMVVDEDQWVGYDNPETFAMKMEYLRKAGFGGVSIWSMDSDSANHELTKSIHSSLAANYIQGSGLSKAGSGLTTLDDSGNENGVDDITEQETKSNGGG</sequence>
<gene>
    <name evidence="3" type="primary">CHT5</name>
    <name evidence="3" type="ORF">BGZ95_001874</name>
</gene>
<dbReference type="Gene3D" id="3.10.50.10">
    <property type="match status" value="1"/>
</dbReference>
<protein>
    <submittedName>
        <fullName evidence="3">Chitinase 5</fullName>
    </submittedName>
</protein>
<proteinExistence type="predicted"/>
<accession>A0AAD4H2F5</accession>
<dbReference type="Proteomes" id="UP001194580">
    <property type="component" value="Unassembled WGS sequence"/>
</dbReference>
<evidence type="ECO:0000256" key="1">
    <source>
        <dbReference type="SAM" id="MobiDB-lite"/>
    </source>
</evidence>
<organism evidence="3 4">
    <name type="scientific">Linnemannia exigua</name>
    <dbReference type="NCBI Taxonomy" id="604196"/>
    <lineage>
        <taxon>Eukaryota</taxon>
        <taxon>Fungi</taxon>
        <taxon>Fungi incertae sedis</taxon>
        <taxon>Mucoromycota</taxon>
        <taxon>Mortierellomycotina</taxon>
        <taxon>Mortierellomycetes</taxon>
        <taxon>Mortierellales</taxon>
        <taxon>Mortierellaceae</taxon>
        <taxon>Linnemannia</taxon>
    </lineage>
</organism>
<dbReference type="InterPro" id="IPR029070">
    <property type="entry name" value="Chitinase_insertion_sf"/>
</dbReference>
<name>A0AAD4H2F5_9FUNG</name>
<evidence type="ECO:0000313" key="3">
    <source>
        <dbReference type="EMBL" id="KAG0269854.1"/>
    </source>
</evidence>
<dbReference type="SUPFAM" id="SSF51445">
    <property type="entry name" value="(Trans)glycosidases"/>
    <property type="match status" value="1"/>
</dbReference>
<reference evidence="3" key="1">
    <citation type="journal article" date="2020" name="Fungal Divers.">
        <title>Resolving the Mortierellaceae phylogeny through synthesis of multi-gene phylogenetics and phylogenomics.</title>
        <authorList>
            <person name="Vandepol N."/>
            <person name="Liber J."/>
            <person name="Desiro A."/>
            <person name="Na H."/>
            <person name="Kennedy M."/>
            <person name="Barry K."/>
            <person name="Grigoriev I.V."/>
            <person name="Miller A.N."/>
            <person name="O'Donnell K."/>
            <person name="Stajich J.E."/>
            <person name="Bonito G."/>
        </authorList>
    </citation>
    <scope>NUCLEOTIDE SEQUENCE</scope>
    <source>
        <strain evidence="3">NRRL 28262</strain>
    </source>
</reference>
<evidence type="ECO:0000313" key="4">
    <source>
        <dbReference type="Proteomes" id="UP001194580"/>
    </source>
</evidence>
<comment type="caution">
    <text evidence="3">The sequence shown here is derived from an EMBL/GenBank/DDBJ whole genome shotgun (WGS) entry which is preliminary data.</text>
</comment>
<feature type="domain" description="GH18" evidence="2">
    <location>
        <begin position="1"/>
        <end position="114"/>
    </location>
</feature>
<dbReference type="PANTHER" id="PTHR11177:SF317">
    <property type="entry name" value="CHITINASE 12-RELATED"/>
    <property type="match status" value="1"/>
</dbReference>
<dbReference type="InterPro" id="IPR050314">
    <property type="entry name" value="Glycosyl_Hydrlase_18"/>
</dbReference>
<evidence type="ECO:0000259" key="2">
    <source>
        <dbReference type="PROSITE" id="PS51910"/>
    </source>
</evidence>
<keyword evidence="4" id="KW-1185">Reference proteome</keyword>
<dbReference type="AlphaFoldDB" id="A0AAD4H2F5"/>
<dbReference type="GO" id="GO:0005975">
    <property type="term" value="P:carbohydrate metabolic process"/>
    <property type="evidence" value="ECO:0007669"/>
    <property type="project" value="InterPro"/>
</dbReference>
<feature type="compositionally biased region" description="Polar residues" evidence="1">
    <location>
        <begin position="127"/>
        <end position="137"/>
    </location>
</feature>
<dbReference type="Gene3D" id="3.20.20.80">
    <property type="entry name" value="Glycosidases"/>
    <property type="match status" value="1"/>
</dbReference>
<dbReference type="InterPro" id="IPR017853">
    <property type="entry name" value="GH"/>
</dbReference>
<dbReference type="EMBL" id="JAAAIL010001388">
    <property type="protein sequence ID" value="KAG0269854.1"/>
    <property type="molecule type" value="Genomic_DNA"/>
</dbReference>
<dbReference type="InterPro" id="IPR001223">
    <property type="entry name" value="Glyco_hydro18_cat"/>
</dbReference>
<feature type="region of interest" description="Disordered" evidence="1">
    <location>
        <begin position="126"/>
        <end position="154"/>
    </location>
</feature>
<dbReference type="PROSITE" id="PS51910">
    <property type="entry name" value="GH18_2"/>
    <property type="match status" value="1"/>
</dbReference>
<dbReference type="Pfam" id="PF00704">
    <property type="entry name" value="Glyco_hydro_18"/>
    <property type="match status" value="1"/>
</dbReference>